<dbReference type="GO" id="GO:0006353">
    <property type="term" value="P:DNA-templated transcription termination"/>
    <property type="evidence" value="ECO:0007669"/>
    <property type="project" value="UniProtKB-KW"/>
</dbReference>
<accession>A0A4S4D8Q4</accession>
<dbReference type="EMBL" id="SDRB02012221">
    <property type="protein sequence ID" value="THF98383.1"/>
    <property type="molecule type" value="Genomic_DNA"/>
</dbReference>
<dbReference type="PANTHER" id="PTHR13068:SF23">
    <property type="entry name" value="TRANSCRIPTION TERMINATION FACTOR MTERF15, MITOCHONDRIAL"/>
    <property type="match status" value="1"/>
</dbReference>
<evidence type="ECO:0000256" key="1">
    <source>
        <dbReference type="ARBA" id="ARBA00007692"/>
    </source>
</evidence>
<dbReference type="Pfam" id="PF02536">
    <property type="entry name" value="mTERF"/>
    <property type="match status" value="2"/>
</dbReference>
<evidence type="ECO:0000313" key="5">
    <source>
        <dbReference type="Proteomes" id="UP000306102"/>
    </source>
</evidence>
<dbReference type="InterPro" id="IPR038538">
    <property type="entry name" value="MTERF_sf"/>
</dbReference>
<keyword evidence="3" id="KW-0809">Transit peptide</keyword>
<keyword evidence="2" id="KW-0805">Transcription regulation</keyword>
<dbReference type="Proteomes" id="UP000306102">
    <property type="component" value="Unassembled WGS sequence"/>
</dbReference>
<dbReference type="SMART" id="SM00733">
    <property type="entry name" value="Mterf"/>
    <property type="match status" value="6"/>
</dbReference>
<comment type="caution">
    <text evidence="4">The sequence shown here is derived from an EMBL/GenBank/DDBJ whole genome shotgun (WGS) entry which is preliminary data.</text>
</comment>
<dbReference type="AlphaFoldDB" id="A0A4S4D8Q4"/>
<protein>
    <submittedName>
        <fullName evidence="4">Uncharacterized protein</fullName>
    </submittedName>
</protein>
<dbReference type="STRING" id="542762.A0A4S4D8Q4"/>
<dbReference type="PANTHER" id="PTHR13068">
    <property type="entry name" value="CGI-12 PROTEIN-RELATED"/>
    <property type="match status" value="1"/>
</dbReference>
<dbReference type="GO" id="GO:0003676">
    <property type="term" value="F:nucleic acid binding"/>
    <property type="evidence" value="ECO:0007669"/>
    <property type="project" value="InterPro"/>
</dbReference>
<comment type="similarity">
    <text evidence="1">Belongs to the mTERF family.</text>
</comment>
<proteinExistence type="inferred from homology"/>
<evidence type="ECO:0000313" key="4">
    <source>
        <dbReference type="EMBL" id="THF98383.1"/>
    </source>
</evidence>
<dbReference type="Gene3D" id="1.25.70.10">
    <property type="entry name" value="Transcription termination factor 3, mitochondrial"/>
    <property type="match status" value="1"/>
</dbReference>
<reference evidence="4 5" key="1">
    <citation type="journal article" date="2018" name="Proc. Natl. Acad. Sci. U.S.A.">
        <title>Draft genome sequence of Camellia sinensis var. sinensis provides insights into the evolution of the tea genome and tea quality.</title>
        <authorList>
            <person name="Wei C."/>
            <person name="Yang H."/>
            <person name="Wang S."/>
            <person name="Zhao J."/>
            <person name="Liu C."/>
            <person name="Gao L."/>
            <person name="Xia E."/>
            <person name="Lu Y."/>
            <person name="Tai Y."/>
            <person name="She G."/>
            <person name="Sun J."/>
            <person name="Cao H."/>
            <person name="Tong W."/>
            <person name="Gao Q."/>
            <person name="Li Y."/>
            <person name="Deng W."/>
            <person name="Jiang X."/>
            <person name="Wang W."/>
            <person name="Chen Q."/>
            <person name="Zhang S."/>
            <person name="Li H."/>
            <person name="Wu J."/>
            <person name="Wang P."/>
            <person name="Li P."/>
            <person name="Shi C."/>
            <person name="Zheng F."/>
            <person name="Jian J."/>
            <person name="Huang B."/>
            <person name="Shan D."/>
            <person name="Shi M."/>
            <person name="Fang C."/>
            <person name="Yue Y."/>
            <person name="Li F."/>
            <person name="Li D."/>
            <person name="Wei S."/>
            <person name="Han B."/>
            <person name="Jiang C."/>
            <person name="Yin Y."/>
            <person name="Xia T."/>
            <person name="Zhang Z."/>
            <person name="Bennetzen J.L."/>
            <person name="Zhao S."/>
            <person name="Wan X."/>
        </authorList>
    </citation>
    <scope>NUCLEOTIDE SEQUENCE [LARGE SCALE GENOMIC DNA]</scope>
    <source>
        <strain evidence="5">cv. Shuchazao</strain>
        <tissue evidence="4">Leaf</tissue>
    </source>
</reference>
<gene>
    <name evidence="4" type="ORF">TEA_018456</name>
</gene>
<evidence type="ECO:0000256" key="2">
    <source>
        <dbReference type="ARBA" id="ARBA00022472"/>
    </source>
</evidence>
<keyword evidence="2" id="KW-0806">Transcription termination</keyword>
<dbReference type="InterPro" id="IPR003690">
    <property type="entry name" value="MTERF"/>
</dbReference>
<organism evidence="4 5">
    <name type="scientific">Camellia sinensis var. sinensis</name>
    <name type="common">China tea</name>
    <dbReference type="NCBI Taxonomy" id="542762"/>
    <lineage>
        <taxon>Eukaryota</taxon>
        <taxon>Viridiplantae</taxon>
        <taxon>Streptophyta</taxon>
        <taxon>Embryophyta</taxon>
        <taxon>Tracheophyta</taxon>
        <taxon>Spermatophyta</taxon>
        <taxon>Magnoliopsida</taxon>
        <taxon>eudicotyledons</taxon>
        <taxon>Gunneridae</taxon>
        <taxon>Pentapetalae</taxon>
        <taxon>asterids</taxon>
        <taxon>Ericales</taxon>
        <taxon>Theaceae</taxon>
        <taxon>Camellia</taxon>
    </lineage>
</organism>
<name>A0A4S4D8Q4_CAMSN</name>
<keyword evidence="5" id="KW-1185">Reference proteome</keyword>
<keyword evidence="2" id="KW-0804">Transcription</keyword>
<evidence type="ECO:0000256" key="3">
    <source>
        <dbReference type="ARBA" id="ARBA00022946"/>
    </source>
</evidence>
<sequence>MAIRVLTRRTFHLVITSNCKPISPFPTPKLQSFSTSRPISSELSQKSQYRKLISLADVFQRYGFPPSQLHDFLAKNRFLLNSNASEIEKSLKILLSLKKSQEFLVSMVYDCPLVLDFEFLKNWEMGTTEIGISNVSSLMIQNVLEVSRKFSLGPEDLSRCIQRFKGLGFCDGTVTRVLEEFPLVIVMNENRIHERIEFLMGIGIDRNRIDSIFSLFPGILTCGVQNKLKPLFDEFEDLGFSLDVVRREILRDPTLLGLELGELSRCLELLRTLKCRIPIKERIYSEGTFRAGLEVKRRVDCLCRYGLIRRDAFKVLWKEPRAILYEIEDIEKKIEFLVHRMKFDVLWLVDVPEYLGVNFEKQIFPRYNVIEYLRSKGGLGNEVGLKGLIKLSRLRFYNLYVKPYPECEKSLWEFAGDAEVKNRHPVGMWKLFKPKKYPESKVDLENIKSFMESVLIGFASEFASQKARFCTFCCALMVSLFHALLIELFGFSMPCLSNWYLVGLGPLTGAQVSPMQGGFGCSSSERNYEQIDFKKFDPNDGALSKCRTTVRGFATGSSLFKAEEPRLHVTKDVFAKL</sequence>